<proteinExistence type="predicted"/>
<evidence type="ECO:0000313" key="1">
    <source>
        <dbReference type="EMBL" id="KAJ3547010.1"/>
    </source>
</evidence>
<dbReference type="EMBL" id="JANHOG010001004">
    <property type="protein sequence ID" value="KAJ3547010.1"/>
    <property type="molecule type" value="Genomic_DNA"/>
</dbReference>
<dbReference type="Proteomes" id="UP001148662">
    <property type="component" value="Unassembled WGS sequence"/>
</dbReference>
<organism evidence="1 2">
    <name type="scientific">Phlebia brevispora</name>
    <dbReference type="NCBI Taxonomy" id="194682"/>
    <lineage>
        <taxon>Eukaryota</taxon>
        <taxon>Fungi</taxon>
        <taxon>Dikarya</taxon>
        <taxon>Basidiomycota</taxon>
        <taxon>Agaricomycotina</taxon>
        <taxon>Agaricomycetes</taxon>
        <taxon>Polyporales</taxon>
        <taxon>Meruliaceae</taxon>
        <taxon>Phlebia</taxon>
    </lineage>
</organism>
<protein>
    <submittedName>
        <fullName evidence="1">Uncharacterized protein</fullName>
    </submittedName>
</protein>
<keyword evidence="2" id="KW-1185">Reference proteome</keyword>
<accession>A0ACC1SV96</accession>
<comment type="caution">
    <text evidence="1">The sequence shown here is derived from an EMBL/GenBank/DDBJ whole genome shotgun (WGS) entry which is preliminary data.</text>
</comment>
<sequence>MASEIAIGEVSIAPRTHNHGRRSGARGAKFAGTKGRRLSECQPSPQPFIRDLPNLTWRDFLSRHGLRTPVSRSLALPCAFLLLLMARAKKGTSNPPPGDGATAQAPDPQPQRMGSQRKAAQTRARNREKEEQTTLTIPHLAAAGPRQSKTRAGDKIHEWSAPQRKWTISATEPLAEQDQTKIEKPKKKSCKNSGSAPRAKHSGGSNTSLPHSLLSHDNEQSEESVLANSINQPLPPKTIVTNAAKPRATKKTTRRSPADSEGELQDWGSDEGPDGRRRDSNSSSDDDDDGSFRPESESESDGGHVDRTLEVPKWTKNKDKNRSSALVVDSDNDEDMLIPQVIDNVQGTLSRRASNASNISMRTSSSGHEGPPLTVATTSDDEEGHHSDTSFELVSVQNWQLASRAHCGSRYWTR</sequence>
<gene>
    <name evidence="1" type="ORF">NM688_g5448</name>
</gene>
<name>A0ACC1SV96_9APHY</name>
<reference evidence="1" key="1">
    <citation type="submission" date="2022-07" db="EMBL/GenBank/DDBJ databases">
        <title>Genome Sequence of Phlebia brevispora.</title>
        <authorList>
            <person name="Buettner E."/>
        </authorList>
    </citation>
    <scope>NUCLEOTIDE SEQUENCE</scope>
    <source>
        <strain evidence="1">MPL23</strain>
    </source>
</reference>
<evidence type="ECO:0000313" key="2">
    <source>
        <dbReference type="Proteomes" id="UP001148662"/>
    </source>
</evidence>